<keyword evidence="3" id="KW-1185">Reference proteome</keyword>
<feature type="region of interest" description="Disordered" evidence="1">
    <location>
        <begin position="602"/>
        <end position="644"/>
    </location>
</feature>
<accession>Q22Y82</accession>
<name>Q22Y82_TETTS</name>
<feature type="compositionally biased region" description="Low complexity" evidence="1">
    <location>
        <begin position="847"/>
        <end position="859"/>
    </location>
</feature>
<dbReference type="Proteomes" id="UP000009168">
    <property type="component" value="Unassembled WGS sequence"/>
</dbReference>
<gene>
    <name evidence="2" type="ORF">TTHERM_00354890</name>
</gene>
<dbReference type="HOGENOM" id="CLU_263042_0_0_1"/>
<evidence type="ECO:0000313" key="2">
    <source>
        <dbReference type="EMBL" id="EAR90142.2"/>
    </source>
</evidence>
<evidence type="ECO:0000256" key="1">
    <source>
        <dbReference type="SAM" id="MobiDB-lite"/>
    </source>
</evidence>
<reference evidence="3" key="1">
    <citation type="journal article" date="2006" name="PLoS Biol.">
        <title>Macronuclear genome sequence of the ciliate Tetrahymena thermophila, a model eukaryote.</title>
        <authorList>
            <person name="Eisen J.A."/>
            <person name="Coyne R.S."/>
            <person name="Wu M."/>
            <person name="Wu D."/>
            <person name="Thiagarajan M."/>
            <person name="Wortman J.R."/>
            <person name="Badger J.H."/>
            <person name="Ren Q."/>
            <person name="Amedeo P."/>
            <person name="Jones K.M."/>
            <person name="Tallon L.J."/>
            <person name="Delcher A.L."/>
            <person name="Salzberg S.L."/>
            <person name="Silva J.C."/>
            <person name="Haas B.J."/>
            <person name="Majoros W.H."/>
            <person name="Farzad M."/>
            <person name="Carlton J.M."/>
            <person name="Smith R.K. Jr."/>
            <person name="Garg J."/>
            <person name="Pearlman R.E."/>
            <person name="Karrer K.M."/>
            <person name="Sun L."/>
            <person name="Manning G."/>
            <person name="Elde N.C."/>
            <person name="Turkewitz A.P."/>
            <person name="Asai D.J."/>
            <person name="Wilkes D.E."/>
            <person name="Wang Y."/>
            <person name="Cai H."/>
            <person name="Collins K."/>
            <person name="Stewart B.A."/>
            <person name="Lee S.R."/>
            <person name="Wilamowska K."/>
            <person name="Weinberg Z."/>
            <person name="Ruzzo W.L."/>
            <person name="Wloga D."/>
            <person name="Gaertig J."/>
            <person name="Frankel J."/>
            <person name="Tsao C.-C."/>
            <person name="Gorovsky M.A."/>
            <person name="Keeling P.J."/>
            <person name="Waller R.F."/>
            <person name="Patron N.J."/>
            <person name="Cherry J.M."/>
            <person name="Stover N.A."/>
            <person name="Krieger C.J."/>
            <person name="del Toro C."/>
            <person name="Ryder H.F."/>
            <person name="Williamson S.C."/>
            <person name="Barbeau R.A."/>
            <person name="Hamilton E.P."/>
            <person name="Orias E."/>
        </authorList>
    </citation>
    <scope>NUCLEOTIDE SEQUENCE [LARGE SCALE GENOMIC DNA]</scope>
    <source>
        <strain evidence="3">SB210</strain>
    </source>
</reference>
<feature type="compositionally biased region" description="Polar residues" evidence="1">
    <location>
        <begin position="835"/>
        <end position="846"/>
    </location>
</feature>
<dbReference type="EMBL" id="GG662749">
    <property type="protein sequence ID" value="EAR90142.2"/>
    <property type="molecule type" value="Genomic_DNA"/>
</dbReference>
<protein>
    <recommendedName>
        <fullName evidence="4">Tetratricopeptide repeat protein</fullName>
    </recommendedName>
</protein>
<evidence type="ECO:0008006" key="4">
    <source>
        <dbReference type="Google" id="ProtNLM"/>
    </source>
</evidence>
<evidence type="ECO:0000313" key="3">
    <source>
        <dbReference type="Proteomes" id="UP000009168"/>
    </source>
</evidence>
<dbReference type="Gene3D" id="1.25.40.10">
    <property type="entry name" value="Tetratricopeptide repeat domain"/>
    <property type="match status" value="1"/>
</dbReference>
<feature type="region of interest" description="Disordered" evidence="1">
    <location>
        <begin position="833"/>
        <end position="859"/>
    </location>
</feature>
<dbReference type="KEGG" id="tet:TTHERM_00354890"/>
<feature type="region of interest" description="Disordered" evidence="1">
    <location>
        <begin position="1191"/>
        <end position="1233"/>
    </location>
</feature>
<proteinExistence type="predicted"/>
<feature type="compositionally biased region" description="Polar residues" evidence="1">
    <location>
        <begin position="602"/>
        <end position="623"/>
    </location>
</feature>
<organism evidence="2 3">
    <name type="scientific">Tetrahymena thermophila (strain SB210)</name>
    <dbReference type="NCBI Taxonomy" id="312017"/>
    <lineage>
        <taxon>Eukaryota</taxon>
        <taxon>Sar</taxon>
        <taxon>Alveolata</taxon>
        <taxon>Ciliophora</taxon>
        <taxon>Intramacronucleata</taxon>
        <taxon>Oligohymenophorea</taxon>
        <taxon>Hymenostomatida</taxon>
        <taxon>Tetrahymenina</taxon>
        <taxon>Tetrahymenidae</taxon>
        <taxon>Tetrahymena</taxon>
    </lineage>
</organism>
<dbReference type="GeneID" id="7845889"/>
<feature type="compositionally biased region" description="Polar residues" evidence="1">
    <location>
        <begin position="635"/>
        <end position="644"/>
    </location>
</feature>
<dbReference type="InterPro" id="IPR011990">
    <property type="entry name" value="TPR-like_helical_dom_sf"/>
</dbReference>
<dbReference type="RefSeq" id="XP_001010387.2">
    <property type="nucleotide sequence ID" value="XM_001010387.2"/>
</dbReference>
<feature type="compositionally biased region" description="Polar residues" evidence="1">
    <location>
        <begin position="1205"/>
        <end position="1224"/>
    </location>
</feature>
<dbReference type="InParanoid" id="Q22Y82"/>
<sequence>MNNNVEKEQQSLQLAAMKKFYSLKISQQNVKNIIYINKNTEQTNKQQNQNHNQDILSGFKSDLKKNKGDQKGLIPNLISYQSLKNQVSDIKFNFDQNQLQISISQLDYILISSKDNILYENQKQLYVEVLSNCNKQIDQYLRLSVFKQDNVSDQSLYLQLAQILISKCQIWTQIYEYESLMKIKTLINLGKFYRLQQKIFLSMETLIDALSLIMSKNLIEKCGEVYFYLAQLNSQVGQHVKAFEFSKKALEYCKKEMNSEEVAVSIQKGRLLIQLQQGLQNQNNNIQSANNLSIYKGQLEKKEQVKEQGLEIKNQNNFKNEENLYLSEESFYFWNEIKLINLIRCYEIQAQEEEHFENFDESFKLHQKAVSIAQEKLGIDHPASEKQLQKFINFQKRQVEFQLKKKQNLINQFKHLNIKPILQKDLKEKRQKYGQQLSQQFAQQKVSQHENLFSPRRNSPINILSKSPYNERIIPCQSVTSRTSINFRNRSEETAKRKNVVVVRQKKLNLESLPYNLKVTQTNYTLPTQSSMLTSSTTAATTKNQNFQSKKHPFMSSFISRKLQENNISIFEGDCEQLRNLLLSPSNEKRKYKECQTIEESQQQNEQTIKQQGSSTSLFNEGFSNYPPPRLRSGKSLSLTTRQKSPSIDIIKSEKIKNMIESKIALQTQQTAQPQIEIQTARSNQLGSFLKNNIVSPRKNYLTKSYLQTFVDQIKTNWTTVNQQCQQINFLRKNQTPSREQQINQQKIFNVENFSNKKSPLYCDSAVPAMFVQGYFQNNIEDSNEIQSSQIKKNLIILPNQNIFSKNQIRQKKINYDQKELLYQQLQTKLKTEDQTSNQNNVNDHCSTTITTSNHSNSIQYFPNQDKANELQRKKSYSINTSRVKNLEIYQDSPHSLQDKNAQELIFETNQIKIKQIQAKDSAEINNCEEVEGQLKFYLNKVSKIITVQCLLNDQMAFQNEQEKQNLQQNKNNYDSRKINCYFLQIDNLFSLNQVITTNKGFILQQICEKIVCFLLIEANSNQLIFNNLNQNNNIKNLFKILEIPQDDLQFFLICKDSQNSIIINQEQAKEFSSFKVNKHRSASVAINRNHQNNNQLEISNKTKTNSIYENQANKQVVCSFFTKIYPKNQHNQNQKKQIIEDCFNYEGSKVQSPINYDQLNTQINKQNFPPKIKQNPIQIQQRIQQTELLSSENAKQNKDKKNESPQNIESEQPTQKIQTPKQNSTKKRLDTEQFSDKSKIINLYDQEKIKLSDSSKKFEDFGENLVTSSQKNLNFISYYQVPSFLDSSFNSNKNGQCDKEEQKNI</sequence>